<keyword evidence="2" id="KW-0560">Oxidoreductase</keyword>
<evidence type="ECO:0000313" key="2">
    <source>
        <dbReference type="EMBL" id="QJT07592.1"/>
    </source>
</evidence>
<gene>
    <name evidence="2" type="ORF">E8L03_01055</name>
</gene>
<evidence type="ECO:0000313" key="3">
    <source>
        <dbReference type="Proteomes" id="UP000503251"/>
    </source>
</evidence>
<proteinExistence type="predicted"/>
<accession>A0ABX6NAH4</accession>
<dbReference type="PROSITE" id="PS51725">
    <property type="entry name" value="ABM"/>
    <property type="match status" value="1"/>
</dbReference>
<dbReference type="Gene3D" id="3.30.70.100">
    <property type="match status" value="1"/>
</dbReference>
<dbReference type="InterPro" id="IPR007138">
    <property type="entry name" value="ABM_dom"/>
</dbReference>
<organism evidence="2 3">
    <name type="scientific">Oceanidesulfovibrio marinus</name>
    <dbReference type="NCBI Taxonomy" id="370038"/>
    <lineage>
        <taxon>Bacteria</taxon>
        <taxon>Pseudomonadati</taxon>
        <taxon>Thermodesulfobacteriota</taxon>
        <taxon>Desulfovibrionia</taxon>
        <taxon>Desulfovibrionales</taxon>
        <taxon>Desulfovibrionaceae</taxon>
        <taxon>Oceanidesulfovibrio</taxon>
    </lineage>
</organism>
<sequence length="226" mass="24910">MFCERFRPMAGTAIVTAPECVHKAAPAAQFPSSAHSALAPQGRIRYPAAKWIVRTGARQAKARVQLGNAPDRCTGQHHPDSAACGRTAHGVACSRPGMIVWHSLWQRRLVRAAHSHAKEHATRRPLMSNEPVIVLAMLKFKGPIPQSVLDYLPEVVAKTRAEEGCNSYVPHVPMDGEADQIYLHESWRSKEDLDIHLKTPHLQKLVEVAGPHLAADLDVTLWKSAL</sequence>
<dbReference type="Proteomes" id="UP000503251">
    <property type="component" value="Chromosome"/>
</dbReference>
<dbReference type="EMBL" id="CP039543">
    <property type="protein sequence ID" value="QJT07592.1"/>
    <property type="molecule type" value="Genomic_DNA"/>
</dbReference>
<name>A0ABX6NAH4_9BACT</name>
<reference evidence="2 3" key="1">
    <citation type="submission" date="2019-04" db="EMBL/GenBank/DDBJ databases">
        <title>Isolation and culture of sulfate reducing bacteria from the cold seep of the South China Sea.</title>
        <authorList>
            <person name="Sun C."/>
            <person name="Liu R."/>
        </authorList>
    </citation>
    <scope>NUCLEOTIDE SEQUENCE [LARGE SCALE GENOMIC DNA]</scope>
    <source>
        <strain evidence="2 3">CS1</strain>
    </source>
</reference>
<protein>
    <submittedName>
        <fullName evidence="2">Antibiotic biosynthesis monooxygenase</fullName>
    </submittedName>
</protein>
<dbReference type="SUPFAM" id="SSF54909">
    <property type="entry name" value="Dimeric alpha+beta barrel"/>
    <property type="match status" value="1"/>
</dbReference>
<dbReference type="Pfam" id="PF03992">
    <property type="entry name" value="ABM"/>
    <property type="match status" value="1"/>
</dbReference>
<keyword evidence="2" id="KW-0503">Monooxygenase</keyword>
<dbReference type="InterPro" id="IPR011008">
    <property type="entry name" value="Dimeric_a/b-barrel"/>
</dbReference>
<evidence type="ECO:0000259" key="1">
    <source>
        <dbReference type="PROSITE" id="PS51725"/>
    </source>
</evidence>
<dbReference type="GO" id="GO:0004497">
    <property type="term" value="F:monooxygenase activity"/>
    <property type="evidence" value="ECO:0007669"/>
    <property type="project" value="UniProtKB-KW"/>
</dbReference>
<keyword evidence="3" id="KW-1185">Reference proteome</keyword>
<feature type="domain" description="ABM" evidence="1">
    <location>
        <begin position="132"/>
        <end position="221"/>
    </location>
</feature>